<dbReference type="GO" id="GO:0043565">
    <property type="term" value="F:sequence-specific DNA binding"/>
    <property type="evidence" value="ECO:0007669"/>
    <property type="project" value="InterPro"/>
</dbReference>
<accession>A0A4Y8L0Z3</accession>
<dbReference type="OrthoDB" id="323290at2"/>
<dbReference type="InterPro" id="IPR018060">
    <property type="entry name" value="HTH_AraC"/>
</dbReference>
<dbReference type="Proteomes" id="UP000297861">
    <property type="component" value="Unassembled WGS sequence"/>
</dbReference>
<dbReference type="RefSeq" id="WP_134436536.1">
    <property type="nucleotide sequence ID" value="NZ_SOML01000006.1"/>
</dbReference>
<reference evidence="2 3" key="1">
    <citation type="submission" date="2019-03" db="EMBL/GenBank/DDBJ databases">
        <title>San Antonio Military Medical Center submission to MRSN (WRAIR), pending publication.</title>
        <authorList>
            <person name="Blyth D.M."/>
            <person name="Mccarthy S.L."/>
            <person name="Schall S.E."/>
            <person name="Stam J.A."/>
            <person name="Ong A.C."/>
            <person name="Mcgann P.T."/>
        </authorList>
    </citation>
    <scope>NUCLEOTIDE SEQUENCE [LARGE SCALE GENOMIC DNA]</scope>
    <source>
        <strain evidence="2 3">MRSN571793</strain>
    </source>
</reference>
<protein>
    <submittedName>
        <fullName evidence="2">AraC family transcriptional regulator</fullName>
    </submittedName>
</protein>
<dbReference type="STRING" id="1121485.GCA_000426485_00670"/>
<organism evidence="2 3">
    <name type="scientific">Dysgonomonas capnocytophagoides</name>
    <dbReference type="NCBI Taxonomy" id="45254"/>
    <lineage>
        <taxon>Bacteria</taxon>
        <taxon>Pseudomonadati</taxon>
        <taxon>Bacteroidota</taxon>
        <taxon>Bacteroidia</taxon>
        <taxon>Bacteroidales</taxon>
        <taxon>Dysgonomonadaceae</taxon>
        <taxon>Dysgonomonas</taxon>
    </lineage>
</organism>
<evidence type="ECO:0000313" key="2">
    <source>
        <dbReference type="EMBL" id="TFD96233.1"/>
    </source>
</evidence>
<evidence type="ECO:0000313" key="3">
    <source>
        <dbReference type="Proteomes" id="UP000297861"/>
    </source>
</evidence>
<dbReference type="PROSITE" id="PS01124">
    <property type="entry name" value="HTH_ARAC_FAMILY_2"/>
    <property type="match status" value="1"/>
</dbReference>
<feature type="domain" description="HTH araC/xylS-type" evidence="1">
    <location>
        <begin position="145"/>
        <end position="239"/>
    </location>
</feature>
<comment type="caution">
    <text evidence="2">The sequence shown here is derived from an EMBL/GenBank/DDBJ whole genome shotgun (WGS) entry which is preliminary data.</text>
</comment>
<dbReference type="InterPro" id="IPR046532">
    <property type="entry name" value="DUF6597"/>
</dbReference>
<sequence length="253" mass="29286">MDASLITYTQFAPLKALENYICAYWFFSSEELVQQQFDILPDGYFDLVITCNHGCITNCRLVGIWNSRIAVHSSVCRQIGIRFKPYALLGLLNLRIADLLNTGTSFNLWDWGINSDIVLTSPPETLVGYWNDLFLKKVDDKSEDKRLLSVFNLIENTNGIISVKDLSSLSGMCDRQMRRRMNELIGIGVKEYANIVRFKKTMKLLKTDKTRYDAYFDQSHFIKNFKAYTGFIPSDFEFGNNVRFLQYFDFGKD</sequence>
<proteinExistence type="predicted"/>
<dbReference type="SMART" id="SM00342">
    <property type="entry name" value="HTH_ARAC"/>
    <property type="match status" value="1"/>
</dbReference>
<dbReference type="GO" id="GO:0003700">
    <property type="term" value="F:DNA-binding transcription factor activity"/>
    <property type="evidence" value="ECO:0007669"/>
    <property type="project" value="InterPro"/>
</dbReference>
<dbReference type="Pfam" id="PF20240">
    <property type="entry name" value="DUF6597"/>
    <property type="match status" value="1"/>
</dbReference>
<dbReference type="AlphaFoldDB" id="A0A4Y8L0Z3"/>
<gene>
    <name evidence="2" type="ORF">E2605_11620</name>
</gene>
<dbReference type="EMBL" id="SOML01000006">
    <property type="protein sequence ID" value="TFD96233.1"/>
    <property type="molecule type" value="Genomic_DNA"/>
</dbReference>
<evidence type="ECO:0000259" key="1">
    <source>
        <dbReference type="PROSITE" id="PS01124"/>
    </source>
</evidence>
<keyword evidence="3" id="KW-1185">Reference proteome</keyword>
<dbReference type="Gene3D" id="1.10.10.60">
    <property type="entry name" value="Homeodomain-like"/>
    <property type="match status" value="1"/>
</dbReference>
<name>A0A4Y8L0Z3_9BACT</name>